<dbReference type="PROSITE" id="PS50930">
    <property type="entry name" value="HTH_LYTTR"/>
    <property type="match status" value="1"/>
</dbReference>
<dbReference type="SMART" id="SM00448">
    <property type="entry name" value="REC"/>
    <property type="match status" value="1"/>
</dbReference>
<dbReference type="InterPro" id="IPR001789">
    <property type="entry name" value="Sig_transdc_resp-reg_receiver"/>
</dbReference>
<evidence type="ECO:0000259" key="4">
    <source>
        <dbReference type="PROSITE" id="PS50930"/>
    </source>
</evidence>
<dbReference type="InterPro" id="IPR007492">
    <property type="entry name" value="LytTR_DNA-bd_dom"/>
</dbReference>
<evidence type="ECO:0000313" key="6">
    <source>
        <dbReference type="Proteomes" id="UP000184212"/>
    </source>
</evidence>
<dbReference type="SMART" id="SM00850">
    <property type="entry name" value="LytTR"/>
    <property type="match status" value="1"/>
</dbReference>
<dbReference type="AlphaFoldDB" id="A0A1M5NUG1"/>
<dbReference type="Proteomes" id="UP000184212">
    <property type="component" value="Unassembled WGS sequence"/>
</dbReference>
<feature type="domain" description="Response regulatory" evidence="3">
    <location>
        <begin position="6"/>
        <end position="117"/>
    </location>
</feature>
<sequence>MTPKFRCLLIDDEPPALEVLRTYIATLPTLEVVGECHHALAAFEFLRQHPVDLLFLDIQMPRLLGTEFLKALPNPPRVIFTTAHRDYAVEGFELGAVDYLLKPYSLERFLRAVHKVLDLEHRHTPAHGRKESLHAADERFLYVRADRKMVKVMVDEIQYIESLKDYVKIVTSKQVITKQTITALEEMLPEEDFMRIHRSFIVSVKKIDSYSQHAVFMGKTELPVGPLYKQEIMKRLNKVGVNDATP</sequence>
<dbReference type="OrthoDB" id="1646880at2"/>
<dbReference type="RefSeq" id="WP_073134148.1">
    <property type="nucleotide sequence ID" value="NZ_FQWQ01000001.1"/>
</dbReference>
<evidence type="ECO:0000259" key="3">
    <source>
        <dbReference type="PROSITE" id="PS50110"/>
    </source>
</evidence>
<dbReference type="SUPFAM" id="SSF52172">
    <property type="entry name" value="CheY-like"/>
    <property type="match status" value="1"/>
</dbReference>
<dbReference type="GO" id="GO:0006355">
    <property type="term" value="P:regulation of DNA-templated transcription"/>
    <property type="evidence" value="ECO:0007669"/>
    <property type="project" value="TreeGrafter"/>
</dbReference>
<dbReference type="GO" id="GO:0000976">
    <property type="term" value="F:transcription cis-regulatory region binding"/>
    <property type="evidence" value="ECO:0007669"/>
    <property type="project" value="TreeGrafter"/>
</dbReference>
<gene>
    <name evidence="5" type="ORF">SAMN04488109_2524</name>
</gene>
<reference evidence="5 6" key="1">
    <citation type="submission" date="2016-11" db="EMBL/GenBank/DDBJ databases">
        <authorList>
            <person name="Jaros S."/>
            <person name="Januszkiewicz K."/>
            <person name="Wedrychowicz H."/>
        </authorList>
    </citation>
    <scope>NUCLEOTIDE SEQUENCE [LARGE SCALE GENOMIC DNA]</scope>
    <source>
        <strain evidence="5 6">DSM 24574</strain>
    </source>
</reference>
<accession>A0A1M5NUG1</accession>
<evidence type="ECO:0000256" key="1">
    <source>
        <dbReference type="ARBA" id="ARBA00023125"/>
    </source>
</evidence>
<keyword evidence="6" id="KW-1185">Reference proteome</keyword>
<dbReference type="GO" id="GO:0032993">
    <property type="term" value="C:protein-DNA complex"/>
    <property type="evidence" value="ECO:0007669"/>
    <property type="project" value="TreeGrafter"/>
</dbReference>
<evidence type="ECO:0000256" key="2">
    <source>
        <dbReference type="PROSITE-ProRule" id="PRU00169"/>
    </source>
</evidence>
<dbReference type="STRING" id="947013.SAMN04488109_2524"/>
<dbReference type="PANTHER" id="PTHR48111">
    <property type="entry name" value="REGULATOR OF RPOS"/>
    <property type="match status" value="1"/>
</dbReference>
<feature type="modified residue" description="4-aspartylphosphate" evidence="2">
    <location>
        <position position="57"/>
    </location>
</feature>
<feature type="domain" description="HTH LytTR-type" evidence="4">
    <location>
        <begin position="141"/>
        <end position="238"/>
    </location>
</feature>
<dbReference type="GO" id="GO:0005829">
    <property type="term" value="C:cytosol"/>
    <property type="evidence" value="ECO:0007669"/>
    <property type="project" value="TreeGrafter"/>
</dbReference>
<evidence type="ECO:0000313" key="5">
    <source>
        <dbReference type="EMBL" id="SHG93226.1"/>
    </source>
</evidence>
<dbReference type="Pfam" id="PF00072">
    <property type="entry name" value="Response_reg"/>
    <property type="match status" value="1"/>
</dbReference>
<dbReference type="InterPro" id="IPR011006">
    <property type="entry name" value="CheY-like_superfamily"/>
</dbReference>
<protein>
    <submittedName>
        <fullName evidence="5">Two component transcriptional regulator, LytTR family</fullName>
    </submittedName>
</protein>
<name>A0A1M5NUG1_9BACT</name>
<proteinExistence type="predicted"/>
<dbReference type="GO" id="GO:0000156">
    <property type="term" value="F:phosphorelay response regulator activity"/>
    <property type="evidence" value="ECO:0007669"/>
    <property type="project" value="TreeGrafter"/>
</dbReference>
<dbReference type="EMBL" id="FQWQ01000001">
    <property type="protein sequence ID" value="SHG93226.1"/>
    <property type="molecule type" value="Genomic_DNA"/>
</dbReference>
<dbReference type="InterPro" id="IPR039420">
    <property type="entry name" value="WalR-like"/>
</dbReference>
<dbReference type="PROSITE" id="PS50110">
    <property type="entry name" value="RESPONSE_REGULATORY"/>
    <property type="match status" value="1"/>
</dbReference>
<organism evidence="5 6">
    <name type="scientific">Chryseolinea serpens</name>
    <dbReference type="NCBI Taxonomy" id="947013"/>
    <lineage>
        <taxon>Bacteria</taxon>
        <taxon>Pseudomonadati</taxon>
        <taxon>Bacteroidota</taxon>
        <taxon>Cytophagia</taxon>
        <taxon>Cytophagales</taxon>
        <taxon>Fulvivirgaceae</taxon>
        <taxon>Chryseolinea</taxon>
    </lineage>
</organism>
<dbReference type="Gene3D" id="3.40.50.2300">
    <property type="match status" value="1"/>
</dbReference>
<keyword evidence="2" id="KW-0597">Phosphoprotein</keyword>
<dbReference type="Pfam" id="PF04397">
    <property type="entry name" value="LytTR"/>
    <property type="match status" value="1"/>
</dbReference>
<keyword evidence="1" id="KW-0238">DNA-binding</keyword>
<dbReference type="PANTHER" id="PTHR48111:SF17">
    <property type="entry name" value="TRANSCRIPTIONAL REGULATORY PROTEIN YPDB"/>
    <property type="match status" value="1"/>
</dbReference>
<dbReference type="Gene3D" id="2.40.50.1020">
    <property type="entry name" value="LytTr DNA-binding domain"/>
    <property type="match status" value="1"/>
</dbReference>